<protein>
    <submittedName>
        <fullName evidence="1">Uncharacterized protein</fullName>
    </submittedName>
</protein>
<name>A0ACC1M4N1_9FUNG</name>
<evidence type="ECO:0000313" key="1">
    <source>
        <dbReference type="EMBL" id="KAJ2895040.1"/>
    </source>
</evidence>
<gene>
    <name evidence="1" type="ORF">IWW38_002411</name>
</gene>
<proteinExistence type="predicted"/>
<accession>A0ACC1M4N1</accession>
<keyword evidence="2" id="KW-1185">Reference proteome</keyword>
<evidence type="ECO:0000313" key="2">
    <source>
        <dbReference type="Proteomes" id="UP001139981"/>
    </source>
</evidence>
<reference evidence="1" key="1">
    <citation type="submission" date="2022-07" db="EMBL/GenBank/DDBJ databases">
        <title>Phylogenomic reconstructions and comparative analyses of Kickxellomycotina fungi.</title>
        <authorList>
            <person name="Reynolds N.K."/>
            <person name="Stajich J.E."/>
            <person name="Barry K."/>
            <person name="Grigoriev I.V."/>
            <person name="Crous P."/>
            <person name="Smith M.E."/>
        </authorList>
    </citation>
    <scope>NUCLEOTIDE SEQUENCE</scope>
    <source>
        <strain evidence="1">CBS 190363</strain>
    </source>
</reference>
<organism evidence="1 2">
    <name type="scientific">Coemansia aciculifera</name>
    <dbReference type="NCBI Taxonomy" id="417176"/>
    <lineage>
        <taxon>Eukaryota</taxon>
        <taxon>Fungi</taxon>
        <taxon>Fungi incertae sedis</taxon>
        <taxon>Zoopagomycota</taxon>
        <taxon>Kickxellomycotina</taxon>
        <taxon>Kickxellomycetes</taxon>
        <taxon>Kickxellales</taxon>
        <taxon>Kickxellaceae</taxon>
        <taxon>Coemansia</taxon>
    </lineage>
</organism>
<sequence length="158" mass="17719">MCGSVRAISTALSTSQRFGLLRATKATKEVKRASSRTGGGGSGAPTHEVSGTRYEMMKQILYQEEPRQLPQLSAEDVDRHMTIMRAQKIFHMTASATRRAERMAKFEAMRSAYEALADVDQRLFNGACQKEANATFPRQMRVPTETPPTKIWDYLTTK</sequence>
<comment type="caution">
    <text evidence="1">The sequence shown here is derived from an EMBL/GenBank/DDBJ whole genome shotgun (WGS) entry which is preliminary data.</text>
</comment>
<dbReference type="Proteomes" id="UP001139981">
    <property type="component" value="Unassembled WGS sequence"/>
</dbReference>
<dbReference type="EMBL" id="JANBVB010000339">
    <property type="protein sequence ID" value="KAJ2895040.1"/>
    <property type="molecule type" value="Genomic_DNA"/>
</dbReference>